<keyword evidence="2" id="KW-0808">Transferase</keyword>
<feature type="domain" description="Aminoglycoside phosphotransferase" evidence="1">
    <location>
        <begin position="56"/>
        <end position="310"/>
    </location>
</feature>
<keyword evidence="3" id="KW-1185">Reference proteome</keyword>
<reference evidence="2" key="1">
    <citation type="journal article" date="2023" name="Mol. Phylogenet. Evol.">
        <title>Genome-scale phylogeny and comparative genomics of the fungal order Sordariales.</title>
        <authorList>
            <person name="Hensen N."/>
            <person name="Bonometti L."/>
            <person name="Westerberg I."/>
            <person name="Brannstrom I.O."/>
            <person name="Guillou S."/>
            <person name="Cros-Aarteil S."/>
            <person name="Calhoun S."/>
            <person name="Haridas S."/>
            <person name="Kuo A."/>
            <person name="Mondo S."/>
            <person name="Pangilinan J."/>
            <person name="Riley R."/>
            <person name="LaButti K."/>
            <person name="Andreopoulos B."/>
            <person name="Lipzen A."/>
            <person name="Chen C."/>
            <person name="Yan M."/>
            <person name="Daum C."/>
            <person name="Ng V."/>
            <person name="Clum A."/>
            <person name="Steindorff A."/>
            <person name="Ohm R.A."/>
            <person name="Martin F."/>
            <person name="Silar P."/>
            <person name="Natvig D.O."/>
            <person name="Lalanne C."/>
            <person name="Gautier V."/>
            <person name="Ament-Velasquez S.L."/>
            <person name="Kruys A."/>
            <person name="Hutchinson M.I."/>
            <person name="Powell A.J."/>
            <person name="Barry K."/>
            <person name="Miller A.N."/>
            <person name="Grigoriev I.V."/>
            <person name="Debuchy R."/>
            <person name="Gladieux P."/>
            <person name="Hiltunen Thoren M."/>
            <person name="Johannesson H."/>
        </authorList>
    </citation>
    <scope>NUCLEOTIDE SEQUENCE</scope>
    <source>
        <strain evidence="2">CBS 123565</strain>
    </source>
</reference>
<evidence type="ECO:0000313" key="3">
    <source>
        <dbReference type="Proteomes" id="UP001304895"/>
    </source>
</evidence>
<dbReference type="InterPro" id="IPR011009">
    <property type="entry name" value="Kinase-like_dom_sf"/>
</dbReference>
<dbReference type="InterPro" id="IPR051678">
    <property type="entry name" value="AGP_Transferase"/>
</dbReference>
<comment type="caution">
    <text evidence="2">The sequence shown here is derived from an EMBL/GenBank/DDBJ whole genome shotgun (WGS) entry which is preliminary data.</text>
</comment>
<dbReference type="Gene3D" id="3.90.1200.10">
    <property type="match status" value="1"/>
</dbReference>
<reference evidence="2" key="2">
    <citation type="submission" date="2023-05" db="EMBL/GenBank/DDBJ databases">
        <authorList>
            <consortium name="Lawrence Berkeley National Laboratory"/>
            <person name="Steindorff A."/>
            <person name="Hensen N."/>
            <person name="Bonometti L."/>
            <person name="Westerberg I."/>
            <person name="Brannstrom I.O."/>
            <person name="Guillou S."/>
            <person name="Cros-Aarteil S."/>
            <person name="Calhoun S."/>
            <person name="Haridas S."/>
            <person name="Kuo A."/>
            <person name="Mondo S."/>
            <person name="Pangilinan J."/>
            <person name="Riley R."/>
            <person name="Labutti K."/>
            <person name="Andreopoulos B."/>
            <person name="Lipzen A."/>
            <person name="Chen C."/>
            <person name="Yanf M."/>
            <person name="Daum C."/>
            <person name="Ng V."/>
            <person name="Clum A."/>
            <person name="Ohm R."/>
            <person name="Martin F."/>
            <person name="Silar P."/>
            <person name="Natvig D."/>
            <person name="Lalanne C."/>
            <person name="Gautier V."/>
            <person name="Ament-Velasquez S.L."/>
            <person name="Kruys A."/>
            <person name="Hutchinson M.I."/>
            <person name="Powell A.J."/>
            <person name="Barry K."/>
            <person name="Miller A.N."/>
            <person name="Grigoriev I.V."/>
            <person name="Debuchy R."/>
            <person name="Gladieux P."/>
            <person name="Thoren M.H."/>
            <person name="Johannesson H."/>
        </authorList>
    </citation>
    <scope>NUCLEOTIDE SEQUENCE</scope>
    <source>
        <strain evidence="2">CBS 123565</strain>
    </source>
</reference>
<organism evidence="2 3">
    <name type="scientific">Trichocladium antarcticum</name>
    <dbReference type="NCBI Taxonomy" id="1450529"/>
    <lineage>
        <taxon>Eukaryota</taxon>
        <taxon>Fungi</taxon>
        <taxon>Dikarya</taxon>
        <taxon>Ascomycota</taxon>
        <taxon>Pezizomycotina</taxon>
        <taxon>Sordariomycetes</taxon>
        <taxon>Sordariomycetidae</taxon>
        <taxon>Sordariales</taxon>
        <taxon>Chaetomiaceae</taxon>
        <taxon>Trichocladium</taxon>
    </lineage>
</organism>
<keyword evidence="2" id="KW-0418">Kinase</keyword>
<evidence type="ECO:0000259" key="1">
    <source>
        <dbReference type="Pfam" id="PF01636"/>
    </source>
</evidence>
<dbReference type="GO" id="GO:0016301">
    <property type="term" value="F:kinase activity"/>
    <property type="evidence" value="ECO:0007669"/>
    <property type="project" value="UniProtKB-KW"/>
</dbReference>
<proteinExistence type="predicted"/>
<gene>
    <name evidence="2" type="ORF">BT67DRAFT_452331</name>
</gene>
<dbReference type="PANTHER" id="PTHR21310:SF13">
    <property type="entry name" value="AMINOGLYCOSIDE PHOSPHOTRANSFERASE DOMAIN-CONTAINING PROTEIN"/>
    <property type="match status" value="1"/>
</dbReference>
<dbReference type="EMBL" id="MU853435">
    <property type="protein sequence ID" value="KAK4130488.1"/>
    <property type="molecule type" value="Genomic_DNA"/>
</dbReference>
<dbReference type="Proteomes" id="UP001304895">
    <property type="component" value="Unassembled WGS sequence"/>
</dbReference>
<dbReference type="Pfam" id="PF01636">
    <property type="entry name" value="APH"/>
    <property type="match status" value="1"/>
</dbReference>
<dbReference type="AlphaFoldDB" id="A0AAN6UCK0"/>
<name>A0AAN6UCK0_9PEZI</name>
<dbReference type="InterPro" id="IPR002575">
    <property type="entry name" value="Aminoglycoside_PTrfase"/>
</dbReference>
<dbReference type="PANTHER" id="PTHR21310">
    <property type="entry name" value="AMINOGLYCOSIDE PHOSPHOTRANSFERASE-RELATED-RELATED"/>
    <property type="match status" value="1"/>
</dbReference>
<protein>
    <submittedName>
        <fullName evidence="2">Kinase-like protein</fullName>
    </submittedName>
</protein>
<accession>A0AAN6UCK0</accession>
<sequence length="469" mass="52811">MRDASREGLAWDDNGLGPEPRWTRDPDIRAVARVCRRHLGIADDTPEAEFGVFFHSDGNFNKLYSVRTARGQFMVRVSLPVDPGNKIRGEAATLQLVRRRTDIPVPAVVAFDGTRANEIGYEWLLMEKMRGTPAYYCWRKMPMAHKERLAAQAAEFQAQLFRCGNFGDGFRGIGTLGAGSGAEKATISGNLEPGQIVSSFFFTGARYHYPIPRGPFRSSHDWLRAHLNVIIKEHTAALAEAKSEDDREYAESSLCVARKLLRTLHKIFPAIVNPSERTVVWHDDLSLRNILVDNHGEITAVIGWECLSTVPRWVASQVPEFLRGASRETEPDRDCYTDVSDKGRGASGCGDLDDSLDNEGKTELFWIHLMEYEQTRLRNVYAARMRQLRPEWDMEVEEGALKVDFLRAVSRCGSGFYLGRIEQWIDAIERREFLPLMEVLRVGIKKEKVGRAAPKAATSSALAPARRVS</sequence>
<dbReference type="SUPFAM" id="SSF56112">
    <property type="entry name" value="Protein kinase-like (PK-like)"/>
    <property type="match status" value="1"/>
</dbReference>
<evidence type="ECO:0000313" key="2">
    <source>
        <dbReference type="EMBL" id="KAK4130488.1"/>
    </source>
</evidence>